<organism evidence="2 3">
    <name type="scientific">Acidithiobacillus thiooxidans</name>
    <name type="common">Thiobacillus thiooxidans</name>
    <dbReference type="NCBI Taxonomy" id="930"/>
    <lineage>
        <taxon>Bacteria</taxon>
        <taxon>Pseudomonadati</taxon>
        <taxon>Pseudomonadota</taxon>
        <taxon>Acidithiobacillia</taxon>
        <taxon>Acidithiobacillales</taxon>
        <taxon>Acidithiobacillaceae</taxon>
        <taxon>Acidithiobacillus</taxon>
    </lineage>
</organism>
<dbReference type="InterPro" id="IPR012312">
    <property type="entry name" value="Hemerythrin-like"/>
</dbReference>
<dbReference type="EMBL" id="LWRY01000034">
    <property type="protein sequence ID" value="OCX74689.1"/>
    <property type="molecule type" value="Genomic_DNA"/>
</dbReference>
<dbReference type="AlphaFoldDB" id="A0A1C2IFD5"/>
<dbReference type="CDD" id="cd12108">
    <property type="entry name" value="Hr-like"/>
    <property type="match status" value="1"/>
</dbReference>
<sequence length="172" mass="19395">MSLFVTAPDFDDPIGLLLACHNKILSHCETLEQLPAHLVSHGQDEEARQAARRVLKYFCQAERLHHDDEEQNLFPLLTAHPDFPENLRAPLHNLSLQHRDLEKAWSKLSQDLEAIVAGKEVHLSPTAFIAMNRAHIILENNEIFPVALQLLSRDTLVEIGAAMRARHVGPLT</sequence>
<dbReference type="Proteomes" id="UP000095008">
    <property type="component" value="Unassembled WGS sequence"/>
</dbReference>
<dbReference type="Gene3D" id="1.20.120.520">
    <property type="entry name" value="nmb1532 protein domain like"/>
    <property type="match status" value="1"/>
</dbReference>
<name>A0A1C2IFD5_ACITH</name>
<evidence type="ECO:0000313" key="2">
    <source>
        <dbReference type="EMBL" id="OCX74689.1"/>
    </source>
</evidence>
<reference evidence="2" key="1">
    <citation type="journal article" date="2016" name="Int. J. Mol. Sci.">
        <title>Comparative genomics of the extreme acidophile Acidithiobacillus thiooxidans reveals intraspecific divergence and niche adaptation.</title>
        <authorList>
            <person name="Zhang X."/>
            <person name="Feng X."/>
            <person name="Tao J."/>
            <person name="Ma L."/>
            <person name="Xiao Y."/>
            <person name="Liang Y."/>
            <person name="Liu X."/>
            <person name="Yin H."/>
        </authorList>
    </citation>
    <scope>NUCLEOTIDE SEQUENCE [LARGE SCALE GENOMIC DNA]</scope>
    <source>
        <strain evidence="2">DXS-W</strain>
    </source>
</reference>
<evidence type="ECO:0000259" key="1">
    <source>
        <dbReference type="Pfam" id="PF01814"/>
    </source>
</evidence>
<comment type="caution">
    <text evidence="2">The sequence shown here is derived from an EMBL/GenBank/DDBJ whole genome shotgun (WGS) entry which is preliminary data.</text>
</comment>
<dbReference type="OrthoDB" id="9780392at2"/>
<accession>A0A1C2IFD5</accession>
<keyword evidence="3" id="KW-1185">Reference proteome</keyword>
<feature type="domain" description="Hemerythrin-like" evidence="1">
    <location>
        <begin position="13"/>
        <end position="146"/>
    </location>
</feature>
<gene>
    <name evidence="2" type="ORF">A6M23_05295</name>
</gene>
<protein>
    <recommendedName>
        <fullName evidence="1">Hemerythrin-like domain-containing protein</fullName>
    </recommendedName>
</protein>
<proteinExistence type="predicted"/>
<dbReference type="Pfam" id="PF01814">
    <property type="entry name" value="Hemerythrin"/>
    <property type="match status" value="1"/>
</dbReference>
<dbReference type="RefSeq" id="WP_065980227.1">
    <property type="nucleotide sequence ID" value="NZ_LWRY01000034.1"/>
</dbReference>
<evidence type="ECO:0000313" key="3">
    <source>
        <dbReference type="Proteomes" id="UP000095008"/>
    </source>
</evidence>